<protein>
    <recommendedName>
        <fullName evidence="5">Cytochrome P450</fullName>
    </recommendedName>
</protein>
<dbReference type="InterPro" id="IPR053714">
    <property type="entry name" value="Iso_Racemase_Enz_sf"/>
</dbReference>
<sequence>MTALLGLLGAIMLLSKRSPRNLLQKRLKGIPGPKLGDRLYEEVMSTRHHGMVSVHDEYGELVQFPTLAGPILYVRGAEVLGSVFGKPKIFAKTKGTFKGQGNAVDVSNLVQPFLTNTFFEWEGKQWAAARKDTNPFFAHPFVCEITCRVTEHFMETRWGDVHEVDFLEESHNIVKHAVVDLLAGYKLDAESEKDLHEIIVHFVRRNMAKESKGAETMTSDDVAVFNRCVEFAGKALAYNKAKIAEEGSVGVAAAADYDDTCADPLGNDNKVHPNGLVYLMVKSGRYSDTEIINIFINLVVAGGETPALAIAKTLAAMARDRSIIEKAQQEVDKNTPVEGTLTAEDLGNLPYLEQCIMEGLRRYAPATVVGRLVNEDTELLGYKVEKGTQLQVNIHAVHMDPKVWPEPEIYDPSRWEEDAPRHKYGMIAFGLGSRSCPGKAAYIKMAKAMLASVLKNFDVTPNSSQGPISQEEMDAYLPNRFVSWNTSGLHFTFERRTTTHAEFDQPQDGESDFEFDCTFECDYDRDRRPTIGMIVLQSDETLESDVHRLLKTDASGVNLHITRIPSESQVTTDNLLQMSDHINKTSSLLPVRANFKMLAYCCTSAASVLGTERVESVVREGCVSPIENVTDPIAAATAACQHLGVSRIGLVSPYVAEINKIVQNSLTKNGIDVVSYGSFEQEEEFLVARISQESVYKAAVSLARDAEQRNSGMEAIFIACTNLQTLDIIARIETETGIPCFSSNLALCWHMANCVNADSTEANIELDVKQLGSSMLLEKEPALVAE</sequence>
<dbReference type="Proteomes" id="UP001165060">
    <property type="component" value="Unassembled WGS sequence"/>
</dbReference>
<evidence type="ECO:0000256" key="2">
    <source>
        <dbReference type="ARBA" id="ARBA00010617"/>
    </source>
</evidence>
<comment type="caution">
    <text evidence="3">The sequence shown here is derived from an EMBL/GenBank/DDBJ whole genome shotgun (WGS) entry which is preliminary data.</text>
</comment>
<gene>
    <name evidence="3" type="ORF">TeGR_g13014</name>
</gene>
<dbReference type="SUPFAM" id="SSF48264">
    <property type="entry name" value="Cytochrome P450"/>
    <property type="match status" value="1"/>
</dbReference>
<dbReference type="Pfam" id="PF17645">
    <property type="entry name" value="Amdase"/>
    <property type="match status" value="1"/>
</dbReference>
<dbReference type="InterPro" id="IPR002401">
    <property type="entry name" value="Cyt_P450_E_grp-I"/>
</dbReference>
<keyword evidence="4" id="KW-1185">Reference proteome</keyword>
<accession>A0ABQ6M8V4</accession>
<organism evidence="3 4">
    <name type="scientific">Tetraparma gracilis</name>
    <dbReference type="NCBI Taxonomy" id="2962635"/>
    <lineage>
        <taxon>Eukaryota</taxon>
        <taxon>Sar</taxon>
        <taxon>Stramenopiles</taxon>
        <taxon>Ochrophyta</taxon>
        <taxon>Bolidophyceae</taxon>
        <taxon>Parmales</taxon>
        <taxon>Triparmaceae</taxon>
        <taxon>Tetraparma</taxon>
    </lineage>
</organism>
<dbReference type="InterPro" id="IPR050121">
    <property type="entry name" value="Cytochrome_P450_monoxygenase"/>
</dbReference>
<dbReference type="InterPro" id="IPR001128">
    <property type="entry name" value="Cyt_P450"/>
</dbReference>
<dbReference type="EMBL" id="BRYB01000063">
    <property type="protein sequence ID" value="GMI21876.1"/>
    <property type="molecule type" value="Genomic_DNA"/>
</dbReference>
<dbReference type="InterPro" id="IPR026286">
    <property type="entry name" value="MaiA/AMDase"/>
</dbReference>
<proteinExistence type="inferred from homology"/>
<dbReference type="CDD" id="cd00302">
    <property type="entry name" value="cytochrome_P450"/>
    <property type="match status" value="1"/>
</dbReference>
<dbReference type="PRINTS" id="PR00463">
    <property type="entry name" value="EP450I"/>
</dbReference>
<dbReference type="PROSITE" id="PS00086">
    <property type="entry name" value="CYTOCHROME_P450"/>
    <property type="match status" value="1"/>
</dbReference>
<dbReference type="Pfam" id="PF00067">
    <property type="entry name" value="p450"/>
    <property type="match status" value="1"/>
</dbReference>
<dbReference type="Gene3D" id="1.10.630.10">
    <property type="entry name" value="Cytochrome P450"/>
    <property type="match status" value="1"/>
</dbReference>
<name>A0ABQ6M8V4_9STRA</name>
<dbReference type="InterPro" id="IPR036396">
    <property type="entry name" value="Cyt_P450_sf"/>
</dbReference>
<dbReference type="PANTHER" id="PTHR24305">
    <property type="entry name" value="CYTOCHROME P450"/>
    <property type="match status" value="1"/>
</dbReference>
<evidence type="ECO:0000256" key="1">
    <source>
        <dbReference type="ARBA" id="ARBA00001971"/>
    </source>
</evidence>
<reference evidence="3 4" key="1">
    <citation type="journal article" date="2023" name="Commun. Biol.">
        <title>Genome analysis of Parmales, the sister group of diatoms, reveals the evolutionary specialization of diatoms from phago-mixotrophs to photoautotrophs.</title>
        <authorList>
            <person name="Ban H."/>
            <person name="Sato S."/>
            <person name="Yoshikawa S."/>
            <person name="Yamada K."/>
            <person name="Nakamura Y."/>
            <person name="Ichinomiya M."/>
            <person name="Sato N."/>
            <person name="Blanc-Mathieu R."/>
            <person name="Endo H."/>
            <person name="Kuwata A."/>
            <person name="Ogata H."/>
        </authorList>
    </citation>
    <scope>NUCLEOTIDE SEQUENCE [LARGE SCALE GENOMIC DNA]</scope>
</reference>
<dbReference type="Gene3D" id="3.40.50.12500">
    <property type="match status" value="1"/>
</dbReference>
<evidence type="ECO:0000313" key="3">
    <source>
        <dbReference type="EMBL" id="GMI21876.1"/>
    </source>
</evidence>
<dbReference type="PANTHER" id="PTHR24305:SF166">
    <property type="entry name" value="CYTOCHROME P450 12A4, MITOCHONDRIAL-RELATED"/>
    <property type="match status" value="1"/>
</dbReference>
<evidence type="ECO:0008006" key="5">
    <source>
        <dbReference type="Google" id="ProtNLM"/>
    </source>
</evidence>
<comment type="similarity">
    <text evidence="2">Belongs to the cytochrome P450 family.</text>
</comment>
<comment type="cofactor">
    <cofactor evidence="1">
        <name>heme</name>
        <dbReference type="ChEBI" id="CHEBI:30413"/>
    </cofactor>
</comment>
<dbReference type="InterPro" id="IPR017972">
    <property type="entry name" value="Cyt_P450_CS"/>
</dbReference>
<evidence type="ECO:0000313" key="4">
    <source>
        <dbReference type="Proteomes" id="UP001165060"/>
    </source>
</evidence>